<reference evidence="1" key="1">
    <citation type="journal article" date="2014" name="Front. Microbiol.">
        <title>High frequency of phylogenetically diverse reductive dehalogenase-homologous genes in deep subseafloor sedimentary metagenomes.</title>
        <authorList>
            <person name="Kawai M."/>
            <person name="Futagami T."/>
            <person name="Toyoda A."/>
            <person name="Takaki Y."/>
            <person name="Nishi S."/>
            <person name="Hori S."/>
            <person name="Arai W."/>
            <person name="Tsubouchi T."/>
            <person name="Morono Y."/>
            <person name="Uchiyama I."/>
            <person name="Ito T."/>
            <person name="Fujiyama A."/>
            <person name="Inagaki F."/>
            <person name="Takami H."/>
        </authorList>
    </citation>
    <scope>NUCLEOTIDE SEQUENCE</scope>
    <source>
        <strain evidence="1">Expedition CK06-06</strain>
    </source>
</reference>
<dbReference type="Gene3D" id="2.60.40.3440">
    <property type="match status" value="1"/>
</dbReference>
<sequence length="156" mass="15892">NGSVSVAPTHTTIYTLTAQGIGDPATARVTVTIENSAPKADSQEVTTDEDGAVNITLTATDVDGNSLTYVVTAQPGKGTLSGTPPVLTYTPAENYNGPDAFSFTASDTAATSGVATVNITVKSVNDQPQADDDQATTNEDTPVVISNLLANDTDAD</sequence>
<feature type="non-terminal residue" evidence="1">
    <location>
        <position position="1"/>
    </location>
</feature>
<feature type="non-terminal residue" evidence="1">
    <location>
        <position position="156"/>
    </location>
</feature>
<proteinExistence type="predicted"/>
<evidence type="ECO:0000313" key="1">
    <source>
        <dbReference type="EMBL" id="GAH06492.1"/>
    </source>
</evidence>
<dbReference type="InterPro" id="IPR015919">
    <property type="entry name" value="Cadherin-like_sf"/>
</dbReference>
<dbReference type="GO" id="GO:0016020">
    <property type="term" value="C:membrane"/>
    <property type="evidence" value="ECO:0007669"/>
    <property type="project" value="InterPro"/>
</dbReference>
<comment type="caution">
    <text evidence="1">The sequence shown here is derived from an EMBL/GenBank/DDBJ whole genome shotgun (WGS) entry which is preliminary data.</text>
</comment>
<name>X1CFS1_9ZZZZ</name>
<gene>
    <name evidence="1" type="ORF">S01H4_62464</name>
</gene>
<dbReference type="SUPFAM" id="SSF49313">
    <property type="entry name" value="Cadherin-like"/>
    <property type="match status" value="1"/>
</dbReference>
<dbReference type="GO" id="GO:0005509">
    <property type="term" value="F:calcium ion binding"/>
    <property type="evidence" value="ECO:0007669"/>
    <property type="project" value="InterPro"/>
</dbReference>
<dbReference type="AlphaFoldDB" id="X1CFS1"/>
<dbReference type="EMBL" id="BART01037291">
    <property type="protein sequence ID" value="GAH06492.1"/>
    <property type="molecule type" value="Genomic_DNA"/>
</dbReference>
<protein>
    <submittedName>
        <fullName evidence="1">Uncharacterized protein</fullName>
    </submittedName>
</protein>
<accession>X1CFS1</accession>
<organism evidence="1">
    <name type="scientific">marine sediment metagenome</name>
    <dbReference type="NCBI Taxonomy" id="412755"/>
    <lineage>
        <taxon>unclassified sequences</taxon>
        <taxon>metagenomes</taxon>
        <taxon>ecological metagenomes</taxon>
    </lineage>
</organism>
<dbReference type="Pfam" id="PF17963">
    <property type="entry name" value="Big_9"/>
    <property type="match status" value="1"/>
</dbReference>